<keyword evidence="3" id="KW-0732">Signal</keyword>
<dbReference type="Proteomes" id="UP001595962">
    <property type="component" value="Unassembled WGS sequence"/>
</dbReference>
<evidence type="ECO:0000256" key="3">
    <source>
        <dbReference type="SAM" id="SignalP"/>
    </source>
</evidence>
<dbReference type="InterPro" id="IPR020010">
    <property type="entry name" value="CHP03503"/>
</dbReference>
<keyword evidence="2" id="KW-1133">Transmembrane helix</keyword>
<gene>
    <name evidence="4" type="ORF">ACFO3I_11525</name>
</gene>
<name>A0ABV9JN58_9GAMM</name>
<evidence type="ECO:0000256" key="1">
    <source>
        <dbReference type="SAM" id="MobiDB-lite"/>
    </source>
</evidence>
<comment type="caution">
    <text evidence="4">The sequence shown here is derived from an EMBL/GenBank/DDBJ whole genome shotgun (WGS) entry which is preliminary data.</text>
</comment>
<dbReference type="RefSeq" id="WP_377334135.1">
    <property type="nucleotide sequence ID" value="NZ_JBHSGB010000010.1"/>
</dbReference>
<accession>A0ABV9JN58</accession>
<evidence type="ECO:0000313" key="4">
    <source>
        <dbReference type="EMBL" id="MFC4655645.1"/>
    </source>
</evidence>
<feature type="region of interest" description="Disordered" evidence="1">
    <location>
        <begin position="438"/>
        <end position="464"/>
    </location>
</feature>
<feature type="chain" id="PRO_5046006369" evidence="3">
    <location>
        <begin position="18"/>
        <end position="464"/>
    </location>
</feature>
<evidence type="ECO:0000256" key="2">
    <source>
        <dbReference type="SAM" id="Phobius"/>
    </source>
</evidence>
<sequence>MAKLILLFLLVLFPALAQQTESQPDPTGLSLLPPLNDKNQIPLLDNRFRIDYEVAEITLVFFRKRGSASVVLVKPDGSKINVANASRQGVDWYDDQSYDLIKIKNPTPGPWQAVGQILPESRIMVLTDIELQVDPLPEHLMVGETIKVTARLTNGGQPIVAKDFRDLLRLDVLFISSNNSDFANFGAGVVEVTTLADDGRNFDERPRDGIFTGEFRLQMAPGQWVPKYIVKTPLYTRELVQDAVVLHKSPIEFIATPAALEGEMHQLVFKLADPEIVPQSLALQGKIRFPNNEIQSFTLGEAAGDQRLLKIVNFAPGYYKVESTLFAQTINGRDLVINLPETTFLAEAIAKEPEADPAAGPDQTAAPKTGAKAEVVVNKPQPEPESGPPWALIVVLNIVLLGGGGMAVWMVMTERSFKDLLPAKKSQMDLSALNQSEMPAAKTAKPAQKNSKSDDILELSLPDD</sequence>
<keyword evidence="5" id="KW-1185">Reference proteome</keyword>
<proteinExistence type="predicted"/>
<dbReference type="NCBIfam" id="NF041940">
    <property type="entry name" value="choice_anch_X"/>
    <property type="match status" value="1"/>
</dbReference>
<reference evidence="5" key="1">
    <citation type="journal article" date="2019" name="Int. J. Syst. Evol. Microbiol.">
        <title>The Global Catalogue of Microorganisms (GCM) 10K type strain sequencing project: providing services to taxonomists for standard genome sequencing and annotation.</title>
        <authorList>
            <consortium name="The Broad Institute Genomics Platform"/>
            <consortium name="The Broad Institute Genome Sequencing Center for Infectious Disease"/>
            <person name="Wu L."/>
            <person name="Ma J."/>
        </authorList>
    </citation>
    <scope>NUCLEOTIDE SEQUENCE [LARGE SCALE GENOMIC DNA]</scope>
    <source>
        <strain evidence="5">DT28</strain>
    </source>
</reference>
<keyword evidence="2" id="KW-0812">Transmembrane</keyword>
<organism evidence="4 5">
    <name type="scientific">Rheinheimera marina</name>
    <dbReference type="NCBI Taxonomy" id="1774958"/>
    <lineage>
        <taxon>Bacteria</taxon>
        <taxon>Pseudomonadati</taxon>
        <taxon>Pseudomonadota</taxon>
        <taxon>Gammaproteobacteria</taxon>
        <taxon>Chromatiales</taxon>
        <taxon>Chromatiaceae</taxon>
        <taxon>Rheinheimera</taxon>
    </lineage>
</organism>
<feature type="signal peptide" evidence="3">
    <location>
        <begin position="1"/>
        <end position="17"/>
    </location>
</feature>
<evidence type="ECO:0000313" key="5">
    <source>
        <dbReference type="Proteomes" id="UP001595962"/>
    </source>
</evidence>
<feature type="transmembrane region" description="Helical" evidence="2">
    <location>
        <begin position="390"/>
        <end position="412"/>
    </location>
</feature>
<dbReference type="NCBIfam" id="TIGR03503">
    <property type="entry name" value="TIGR03503 family protein"/>
    <property type="match status" value="1"/>
</dbReference>
<keyword evidence="2" id="KW-0472">Membrane</keyword>
<dbReference type="EMBL" id="JBHSGB010000010">
    <property type="protein sequence ID" value="MFC4655645.1"/>
    <property type="molecule type" value="Genomic_DNA"/>
</dbReference>
<protein>
    <submittedName>
        <fullName evidence="4">TIGR03503 family protein</fullName>
    </submittedName>
</protein>